<feature type="transmembrane region" description="Helical" evidence="6">
    <location>
        <begin position="51"/>
        <end position="69"/>
    </location>
</feature>
<dbReference type="STRING" id="1724.GCA_001044175_02498"/>
<feature type="transmembrane region" description="Helical" evidence="6">
    <location>
        <begin position="372"/>
        <end position="390"/>
    </location>
</feature>
<dbReference type="PANTHER" id="PTHR43652:SF2">
    <property type="entry name" value="BASIC AMINO ACID ANTIPORTER YFCC-RELATED"/>
    <property type="match status" value="1"/>
</dbReference>
<evidence type="ECO:0000313" key="7">
    <source>
        <dbReference type="EMBL" id="PFG27802.1"/>
    </source>
</evidence>
<comment type="caution">
    <text evidence="7">The sequence shown here is derived from an EMBL/GenBank/DDBJ whole genome shotgun (WGS) entry which is preliminary data.</text>
</comment>
<dbReference type="InterPro" id="IPR001898">
    <property type="entry name" value="SLC13A/DASS"/>
</dbReference>
<feature type="transmembrane region" description="Helical" evidence="6">
    <location>
        <begin position="76"/>
        <end position="98"/>
    </location>
</feature>
<dbReference type="InterPro" id="IPR051679">
    <property type="entry name" value="DASS-Related_Transporters"/>
</dbReference>
<evidence type="ECO:0000256" key="2">
    <source>
        <dbReference type="ARBA" id="ARBA00022692"/>
    </source>
</evidence>
<dbReference type="Proteomes" id="UP000221653">
    <property type="component" value="Unassembled WGS sequence"/>
</dbReference>
<gene>
    <name evidence="7" type="ORF">ATK06_0881</name>
</gene>
<evidence type="ECO:0000313" key="8">
    <source>
        <dbReference type="Proteomes" id="UP000221653"/>
    </source>
</evidence>
<feature type="region of interest" description="Disordered" evidence="5">
    <location>
        <begin position="1"/>
        <end position="20"/>
    </location>
</feature>
<organism evidence="7 8">
    <name type="scientific">Corynebacterium renale</name>
    <dbReference type="NCBI Taxonomy" id="1724"/>
    <lineage>
        <taxon>Bacteria</taxon>
        <taxon>Bacillati</taxon>
        <taxon>Actinomycetota</taxon>
        <taxon>Actinomycetes</taxon>
        <taxon>Mycobacteriales</taxon>
        <taxon>Corynebacteriaceae</taxon>
        <taxon>Corynebacterium</taxon>
    </lineage>
</organism>
<feature type="transmembrane region" description="Helical" evidence="6">
    <location>
        <begin position="163"/>
        <end position="181"/>
    </location>
</feature>
<evidence type="ECO:0000256" key="1">
    <source>
        <dbReference type="ARBA" id="ARBA00004141"/>
    </source>
</evidence>
<keyword evidence="2 6" id="KW-0812">Transmembrane</keyword>
<evidence type="ECO:0000256" key="4">
    <source>
        <dbReference type="ARBA" id="ARBA00023136"/>
    </source>
</evidence>
<feature type="transmembrane region" description="Helical" evidence="6">
    <location>
        <begin position="286"/>
        <end position="302"/>
    </location>
</feature>
<protein>
    <submittedName>
        <fullName evidence="7">Anion transporter</fullName>
    </submittedName>
</protein>
<evidence type="ECO:0000256" key="5">
    <source>
        <dbReference type="SAM" id="MobiDB-lite"/>
    </source>
</evidence>
<feature type="transmembrane region" description="Helical" evidence="6">
    <location>
        <begin position="337"/>
        <end position="366"/>
    </location>
</feature>
<dbReference type="AlphaFoldDB" id="A0A2A9DP90"/>
<keyword evidence="4 6" id="KW-0472">Membrane</keyword>
<keyword evidence="3 6" id="KW-1133">Transmembrane helix</keyword>
<feature type="transmembrane region" description="Helical" evidence="6">
    <location>
        <begin position="27"/>
        <end position="45"/>
    </location>
</feature>
<evidence type="ECO:0000256" key="3">
    <source>
        <dbReference type="ARBA" id="ARBA00022989"/>
    </source>
</evidence>
<feature type="transmembrane region" description="Helical" evidence="6">
    <location>
        <begin position="397"/>
        <end position="421"/>
    </location>
</feature>
<name>A0A2A9DP90_9CORY</name>
<accession>A0A2A9DP90</accession>
<evidence type="ECO:0000256" key="6">
    <source>
        <dbReference type="SAM" id="Phobius"/>
    </source>
</evidence>
<feature type="transmembrane region" description="Helical" evidence="6">
    <location>
        <begin position="188"/>
        <end position="209"/>
    </location>
</feature>
<dbReference type="OrthoDB" id="9156049at2"/>
<proteinExistence type="predicted"/>
<dbReference type="GO" id="GO:0005886">
    <property type="term" value="C:plasma membrane"/>
    <property type="evidence" value="ECO:0007669"/>
    <property type="project" value="TreeGrafter"/>
</dbReference>
<dbReference type="GO" id="GO:0022857">
    <property type="term" value="F:transmembrane transporter activity"/>
    <property type="evidence" value="ECO:0007669"/>
    <property type="project" value="InterPro"/>
</dbReference>
<dbReference type="Pfam" id="PF00939">
    <property type="entry name" value="Na_sulph_symp"/>
    <property type="match status" value="1"/>
</dbReference>
<sequence length="488" mass="50418">MTELGTTYRTSTVAPAPEEPQRSLPGLIARGLGAVAVAAVWLAPYPEGVAADARTTLGVFAVAVWLWVFSKISDTFVALLAASALVLIGVIDVEALFAPLGDDTVWLLIGAFIIAAAVTSSGLAVRVAVYLSAGVTSPRVLVHLLTLAAVCTAFAVPATSGRAALILPVFVALQPVVPAWLSRVLALALPSVVLFSAVASLIGAGAHLITNQILEGADLASFSFTQWMLLGLPLALVSSHLAAEIILRVLSTRAQRGETLRITREALGGANPGPAAGRLSPKETRAVFVLAVAVLLWFTEGVHGIPPAMVAVLGALLITSPYLGTQDLGKTVKKVPWSLLLFMTATIALSHALSVSGAANLLTAWIPAGVPGWVFVLLVIVVSTAAHLVIQSRSARSAVLVPLVVAMAPAAGVSPVAAAFISTAAAGFCHTLPASAKPLAIFLGDEEDPNYNTRDLLKIAAFLAPMHVAVIAAFAFLIWPVLGLPLFM</sequence>
<dbReference type="PANTHER" id="PTHR43652">
    <property type="entry name" value="BASIC AMINO ACID ANTIPORTER YFCC-RELATED"/>
    <property type="match status" value="1"/>
</dbReference>
<feature type="transmembrane region" description="Helical" evidence="6">
    <location>
        <begin position="459"/>
        <end position="482"/>
    </location>
</feature>
<feature type="transmembrane region" description="Helical" evidence="6">
    <location>
        <begin position="229"/>
        <end position="250"/>
    </location>
</feature>
<feature type="compositionally biased region" description="Polar residues" evidence="5">
    <location>
        <begin position="1"/>
        <end position="13"/>
    </location>
</feature>
<dbReference type="EMBL" id="PDJF01000001">
    <property type="protein sequence ID" value="PFG27802.1"/>
    <property type="molecule type" value="Genomic_DNA"/>
</dbReference>
<comment type="subcellular location">
    <subcellularLocation>
        <location evidence="1">Membrane</location>
        <topology evidence="1">Multi-pass membrane protein</topology>
    </subcellularLocation>
</comment>
<reference evidence="7 8" key="1">
    <citation type="submission" date="2017-10" db="EMBL/GenBank/DDBJ databases">
        <title>Sequencing the genomes of 1000 actinobacteria strains.</title>
        <authorList>
            <person name="Klenk H.-P."/>
        </authorList>
    </citation>
    <scope>NUCLEOTIDE SEQUENCE [LARGE SCALE GENOMIC DNA]</scope>
    <source>
        <strain evidence="7 8">DSM 20688</strain>
    </source>
</reference>
<feature type="transmembrane region" description="Helical" evidence="6">
    <location>
        <begin position="140"/>
        <end position="157"/>
    </location>
</feature>
<feature type="transmembrane region" description="Helical" evidence="6">
    <location>
        <begin position="104"/>
        <end position="128"/>
    </location>
</feature>
<dbReference type="RefSeq" id="WP_098388895.1">
    <property type="nucleotide sequence ID" value="NZ_LS483464.1"/>
</dbReference>
<feature type="transmembrane region" description="Helical" evidence="6">
    <location>
        <begin position="308"/>
        <end position="325"/>
    </location>
</feature>
<keyword evidence="8" id="KW-1185">Reference proteome</keyword>